<feature type="compositionally biased region" description="Polar residues" evidence="1">
    <location>
        <begin position="1"/>
        <end position="16"/>
    </location>
</feature>
<feature type="region of interest" description="Disordered" evidence="1">
    <location>
        <begin position="1"/>
        <end position="163"/>
    </location>
</feature>
<dbReference type="AlphaFoldDB" id="A0A7R9PW83"/>
<dbReference type="Proteomes" id="UP000759131">
    <property type="component" value="Unassembled WGS sequence"/>
</dbReference>
<reference evidence="2" key="1">
    <citation type="submission" date="2020-11" db="EMBL/GenBank/DDBJ databases">
        <authorList>
            <person name="Tran Van P."/>
        </authorList>
    </citation>
    <scope>NUCLEOTIDE SEQUENCE</scope>
</reference>
<gene>
    <name evidence="2" type="ORF">OSB1V03_LOCUS2655</name>
</gene>
<name>A0A7R9PW83_9ACAR</name>
<dbReference type="EMBL" id="CAJPIZ010000964">
    <property type="protein sequence ID" value="CAG2102619.1"/>
    <property type="molecule type" value="Genomic_DNA"/>
</dbReference>
<organism evidence="2">
    <name type="scientific">Medioppia subpectinata</name>
    <dbReference type="NCBI Taxonomy" id="1979941"/>
    <lineage>
        <taxon>Eukaryota</taxon>
        <taxon>Metazoa</taxon>
        <taxon>Ecdysozoa</taxon>
        <taxon>Arthropoda</taxon>
        <taxon>Chelicerata</taxon>
        <taxon>Arachnida</taxon>
        <taxon>Acari</taxon>
        <taxon>Acariformes</taxon>
        <taxon>Sarcoptiformes</taxon>
        <taxon>Oribatida</taxon>
        <taxon>Brachypylina</taxon>
        <taxon>Oppioidea</taxon>
        <taxon>Oppiidae</taxon>
        <taxon>Medioppia</taxon>
    </lineage>
</organism>
<sequence length="676" mass="77110">MSETVDTNGETIARTSATDETTDGNTEDTREVVPNDGHNNGDNEEEGDGEEENDGEGVPDIRSLLFGNEEEYEEDDDDEEEDNDTPEDSAVGSVASVGDIKRGIKSVVVSESEETASKRPSSESSDSTTNKRIKAEPIDQESDTQHTSQTVVDSVTITPPNPLTTTCEPIEVLDLPKDMKDFMTYLLGLSGNDLDSPDVSRISMYSQLKDISRTLQFKSMPTFLEAFIPFVVTDFWQKANLEFTAKAKIRGSHRKCSVVDKWKTDRMHDGLEMKCISIIGTEDKPYFRFGQLVVIQTAFQPPPNSSQPTVSRRKYLGYVTNHSVRAINAEHQSEVNHLRYFCREDKRDYTLIEEISFMTRYSEEMYERNDWLMIAQPVICIHHYVLQMKAIFKFENFSIWRQIFSPLFSSKPSGLLCQINDSKFSSKHRECIQIAIDVVSNPSPAHSNFVLLKGSDKSYVLAEIVKQLVLCDGFGQSKVLVASNDTLGLRNLHQSLKRNTKRISDYFVTNNVSDLKDQTIKHIRHKLTKTLDEKKRSLYEQCLEYLHRDIHFEEMSVEMSLFLSALYDQVKQECMRECSVIMGRVDDLCNDTMFYKIFSTGTPFSCCVIDGSATVTEPQLYSLLWFGINKFIFGYNSYEKNKDQNDICVRFGLTRSLCRAINLEMASLLRLRRVSR</sequence>
<evidence type="ECO:0000313" key="3">
    <source>
        <dbReference type="Proteomes" id="UP000759131"/>
    </source>
</evidence>
<feature type="compositionally biased region" description="Acidic residues" evidence="1">
    <location>
        <begin position="42"/>
        <end position="57"/>
    </location>
</feature>
<dbReference type="OrthoDB" id="6527117at2759"/>
<keyword evidence="3" id="KW-1185">Reference proteome</keyword>
<accession>A0A7R9PW83</accession>
<protein>
    <submittedName>
        <fullName evidence="2">Uncharacterized protein</fullName>
    </submittedName>
</protein>
<dbReference type="EMBL" id="OC855539">
    <property type="protein sequence ID" value="CAD7622189.1"/>
    <property type="molecule type" value="Genomic_DNA"/>
</dbReference>
<feature type="compositionally biased region" description="Polar residues" evidence="1">
    <location>
        <begin position="145"/>
        <end position="163"/>
    </location>
</feature>
<feature type="compositionally biased region" description="Acidic residues" evidence="1">
    <location>
        <begin position="68"/>
        <end position="87"/>
    </location>
</feature>
<evidence type="ECO:0000256" key="1">
    <source>
        <dbReference type="SAM" id="MobiDB-lite"/>
    </source>
</evidence>
<dbReference type="Gene3D" id="3.40.50.300">
    <property type="entry name" value="P-loop containing nucleotide triphosphate hydrolases"/>
    <property type="match status" value="1"/>
</dbReference>
<dbReference type="InterPro" id="IPR027417">
    <property type="entry name" value="P-loop_NTPase"/>
</dbReference>
<proteinExistence type="predicted"/>
<evidence type="ECO:0000313" key="2">
    <source>
        <dbReference type="EMBL" id="CAD7622189.1"/>
    </source>
</evidence>